<gene>
    <name evidence="2" type="ORF">H7I41_19285</name>
</gene>
<dbReference type="AlphaFoldDB" id="A0A9X2YQ51"/>
<dbReference type="SUPFAM" id="SSF54427">
    <property type="entry name" value="NTF2-like"/>
    <property type="match status" value="1"/>
</dbReference>
<comment type="caution">
    <text evidence="2">The sequence shown here is derived from an EMBL/GenBank/DDBJ whole genome shotgun (WGS) entry which is preliminary data.</text>
</comment>
<evidence type="ECO:0000313" key="3">
    <source>
        <dbReference type="Proteomes" id="UP001140293"/>
    </source>
</evidence>
<accession>A0A9X2YQ51</accession>
<dbReference type="InterPro" id="IPR037401">
    <property type="entry name" value="SnoaL-like"/>
</dbReference>
<evidence type="ECO:0000259" key="1">
    <source>
        <dbReference type="Pfam" id="PF13577"/>
    </source>
</evidence>
<sequence length="133" mass="15240">MAFTGPAQDRQSIRERLELYSDAVVRQDLEAYLACWAEDGRRTGAGGECQGVDELRTHWGEVFGAVEKMAFFIQVAAIEIDGDRARARSNNLEIMQFRDGNAMRLVGEYTDELRRDAGEWVFTHRDYQVQLTF</sequence>
<dbReference type="InterPro" id="IPR032710">
    <property type="entry name" value="NTF2-like_dom_sf"/>
</dbReference>
<evidence type="ECO:0000313" key="2">
    <source>
        <dbReference type="EMBL" id="MCV7172063.1"/>
    </source>
</evidence>
<keyword evidence="3" id="KW-1185">Reference proteome</keyword>
<organism evidence="2 3">
    <name type="scientific">[Mycobacterium] manitobense</name>
    <dbReference type="NCBI Taxonomy" id="190147"/>
    <lineage>
        <taxon>Bacteria</taxon>
        <taxon>Bacillati</taxon>
        <taxon>Actinomycetota</taxon>
        <taxon>Actinomycetes</taxon>
        <taxon>Mycobacteriales</taxon>
        <taxon>Mycobacteriaceae</taxon>
        <taxon>Mycolicibacterium</taxon>
    </lineage>
</organism>
<dbReference type="Pfam" id="PF13577">
    <property type="entry name" value="SnoaL_4"/>
    <property type="match status" value="1"/>
</dbReference>
<dbReference type="CDD" id="cd00531">
    <property type="entry name" value="NTF2_like"/>
    <property type="match status" value="1"/>
</dbReference>
<dbReference type="Gene3D" id="3.10.450.50">
    <property type="match status" value="1"/>
</dbReference>
<reference evidence="2" key="1">
    <citation type="submission" date="2020-07" db="EMBL/GenBank/DDBJ databases">
        <authorList>
            <person name="Pettersson B.M.F."/>
            <person name="Behra P.R.K."/>
            <person name="Ramesh M."/>
            <person name="Das S."/>
            <person name="Dasgupta S."/>
            <person name="Kirsebom L.A."/>
        </authorList>
    </citation>
    <scope>NUCLEOTIDE SEQUENCE</scope>
    <source>
        <strain evidence="2">DSM 44615</strain>
    </source>
</reference>
<reference evidence="2" key="2">
    <citation type="journal article" date="2022" name="BMC Genomics">
        <title>Comparative genome analysis of mycobacteria focusing on tRNA and non-coding RNA.</title>
        <authorList>
            <person name="Behra P.R.K."/>
            <person name="Pettersson B.M.F."/>
            <person name="Ramesh M."/>
            <person name="Das S."/>
            <person name="Dasgupta S."/>
            <person name="Kirsebom L.A."/>
        </authorList>
    </citation>
    <scope>NUCLEOTIDE SEQUENCE</scope>
    <source>
        <strain evidence="2">DSM 44615</strain>
    </source>
</reference>
<proteinExistence type="predicted"/>
<name>A0A9X2YQ51_9MYCO</name>
<protein>
    <submittedName>
        <fullName evidence="2">Nuclear transport factor 2 family protein</fullName>
    </submittedName>
</protein>
<feature type="domain" description="SnoaL-like" evidence="1">
    <location>
        <begin position="8"/>
        <end position="126"/>
    </location>
</feature>
<dbReference type="EMBL" id="JACKSJ010000158">
    <property type="protein sequence ID" value="MCV7172063.1"/>
    <property type="molecule type" value="Genomic_DNA"/>
</dbReference>
<dbReference type="Proteomes" id="UP001140293">
    <property type="component" value="Unassembled WGS sequence"/>
</dbReference>
<dbReference type="RefSeq" id="WP_264014243.1">
    <property type="nucleotide sequence ID" value="NZ_JACKSJ010000158.1"/>
</dbReference>